<evidence type="ECO:0000313" key="1">
    <source>
        <dbReference type="EMBL" id="QCL10241.1"/>
    </source>
</evidence>
<gene>
    <name evidence="1" type="ORF">pC6.5b_347</name>
</gene>
<dbReference type="AlphaFoldDB" id="A0A7S5DRT3"/>
<keyword evidence="1" id="KW-0614">Plasmid</keyword>
<organism evidence="1">
    <name type="scientific">Rhizobium rhizogenes</name>
    <name type="common">Agrobacterium rhizogenes</name>
    <dbReference type="NCBI Taxonomy" id="359"/>
    <lineage>
        <taxon>Bacteria</taxon>
        <taxon>Pseudomonadati</taxon>
        <taxon>Pseudomonadota</taxon>
        <taxon>Alphaproteobacteria</taxon>
        <taxon>Hyphomicrobiales</taxon>
        <taxon>Rhizobiaceae</taxon>
        <taxon>Rhizobium/Agrobacterium group</taxon>
        <taxon>Rhizobium</taxon>
    </lineage>
</organism>
<reference evidence="1" key="1">
    <citation type="submission" date="2018-12" db="EMBL/GenBank/DDBJ databases">
        <title>Three Rhizobium rhizogenes strains isolated from the same crown gall tumor carry diverse plasmids.</title>
        <authorList>
            <person name="Pulawska J."/>
            <person name="Kuzmanovic N."/>
        </authorList>
    </citation>
    <scope>NUCLEOTIDE SEQUENCE</scope>
    <source>
        <strain evidence="1">C6.5</strain>
        <plasmid evidence="1">pC6.5b</plasmid>
    </source>
</reference>
<dbReference type="EMBL" id="MK318987">
    <property type="protein sequence ID" value="QCL10241.1"/>
    <property type="molecule type" value="Genomic_DNA"/>
</dbReference>
<protein>
    <submittedName>
        <fullName evidence="1">Uncharacterized protein</fullName>
    </submittedName>
</protein>
<sequence>MLWEFLRSRATAASAVRRVGFRKGQFATEKFLRELMAEAKKSLVRDGLEKSKPQN</sequence>
<accession>A0A7S5DRT3</accession>
<geneLocation type="plasmid" evidence="1">
    <name>pC6.5b</name>
</geneLocation>
<proteinExistence type="predicted"/>
<name>A0A7S5DRT3_RHIRH</name>